<dbReference type="EMBL" id="UINC01214798">
    <property type="protein sequence ID" value="SVE40194.1"/>
    <property type="molecule type" value="Genomic_DNA"/>
</dbReference>
<dbReference type="EC" id="1.1.1.3" evidence="4"/>
<dbReference type="Pfam" id="PF03447">
    <property type="entry name" value="NAD_binding_3"/>
    <property type="match status" value="1"/>
</dbReference>
<feature type="domain" description="Homoserine dehydrogenase catalytic" evidence="10">
    <location>
        <begin position="124"/>
        <end position="237"/>
    </location>
</feature>
<dbReference type="UniPathway" id="UPA00051">
    <property type="reaction ID" value="UER00465"/>
</dbReference>
<organism evidence="12">
    <name type="scientific">marine metagenome</name>
    <dbReference type="NCBI Taxonomy" id="408172"/>
    <lineage>
        <taxon>unclassified sequences</taxon>
        <taxon>metagenomes</taxon>
        <taxon>ecological metagenomes</taxon>
    </lineage>
</organism>
<dbReference type="AlphaFoldDB" id="A0A383D791"/>
<keyword evidence="8" id="KW-0560">Oxidoreductase</keyword>
<keyword evidence="9" id="KW-0486">Methionine biosynthesis</keyword>
<evidence type="ECO:0000256" key="9">
    <source>
        <dbReference type="ARBA" id="ARBA00023167"/>
    </source>
</evidence>
<dbReference type="GO" id="GO:0009088">
    <property type="term" value="P:threonine biosynthetic process"/>
    <property type="evidence" value="ECO:0007669"/>
    <property type="project" value="UniProtKB-UniPathway"/>
</dbReference>
<evidence type="ECO:0000256" key="8">
    <source>
        <dbReference type="ARBA" id="ARBA00023002"/>
    </source>
</evidence>
<feature type="non-terminal residue" evidence="12">
    <location>
        <position position="1"/>
    </location>
</feature>
<dbReference type="InterPro" id="IPR036291">
    <property type="entry name" value="NAD(P)-bd_dom_sf"/>
</dbReference>
<dbReference type="NCBIfam" id="NF004976">
    <property type="entry name" value="PRK06349.1"/>
    <property type="match status" value="1"/>
</dbReference>
<keyword evidence="7" id="KW-0791">Threonine biosynthesis</keyword>
<dbReference type="SUPFAM" id="SSF55347">
    <property type="entry name" value="Glyceraldehyde-3-phosphate dehydrogenase-like, C-terminal domain"/>
    <property type="match status" value="1"/>
</dbReference>
<accession>A0A383D791</accession>
<evidence type="ECO:0000259" key="10">
    <source>
        <dbReference type="Pfam" id="PF00742"/>
    </source>
</evidence>
<evidence type="ECO:0000259" key="11">
    <source>
        <dbReference type="Pfam" id="PF03447"/>
    </source>
</evidence>
<reference evidence="12" key="1">
    <citation type="submission" date="2018-05" db="EMBL/GenBank/DDBJ databases">
        <authorList>
            <person name="Lanie J.A."/>
            <person name="Ng W.-L."/>
            <person name="Kazmierczak K.M."/>
            <person name="Andrzejewski T.M."/>
            <person name="Davidsen T.M."/>
            <person name="Wayne K.J."/>
            <person name="Tettelin H."/>
            <person name="Glass J.I."/>
            <person name="Rusch D."/>
            <person name="Podicherti R."/>
            <person name="Tsui H.-C.T."/>
            <person name="Winkler M.E."/>
        </authorList>
    </citation>
    <scope>NUCLEOTIDE SEQUENCE</scope>
</reference>
<dbReference type="UniPathway" id="UPA00050">
    <property type="reaction ID" value="UER00063"/>
</dbReference>
<feature type="non-terminal residue" evidence="12">
    <location>
        <position position="237"/>
    </location>
</feature>
<dbReference type="GO" id="GO:0004412">
    <property type="term" value="F:homoserine dehydrogenase activity"/>
    <property type="evidence" value="ECO:0007669"/>
    <property type="project" value="UniProtKB-EC"/>
</dbReference>
<proteinExistence type="inferred from homology"/>
<comment type="similarity">
    <text evidence="3">Belongs to the homoserine dehydrogenase family.</text>
</comment>
<evidence type="ECO:0000256" key="5">
    <source>
        <dbReference type="ARBA" id="ARBA00013376"/>
    </source>
</evidence>
<dbReference type="FunFam" id="3.30.360.10:FF:000005">
    <property type="entry name" value="Homoserine dehydrogenase"/>
    <property type="match status" value="1"/>
</dbReference>
<evidence type="ECO:0000256" key="3">
    <source>
        <dbReference type="ARBA" id="ARBA00006753"/>
    </source>
</evidence>
<evidence type="ECO:0000313" key="12">
    <source>
        <dbReference type="EMBL" id="SVE40194.1"/>
    </source>
</evidence>
<name>A0A383D791_9ZZZZ</name>
<dbReference type="InterPro" id="IPR005106">
    <property type="entry name" value="Asp/hSer_DH_NAD-bd"/>
</dbReference>
<dbReference type="SUPFAM" id="SSF51735">
    <property type="entry name" value="NAD(P)-binding Rossmann-fold domains"/>
    <property type="match status" value="1"/>
</dbReference>
<dbReference type="PANTHER" id="PTHR43331">
    <property type="entry name" value="HOMOSERINE DEHYDROGENASE"/>
    <property type="match status" value="1"/>
</dbReference>
<dbReference type="PANTHER" id="PTHR43331:SF1">
    <property type="entry name" value="HOMOSERINE DEHYDROGENASE"/>
    <property type="match status" value="1"/>
</dbReference>
<evidence type="ECO:0000256" key="2">
    <source>
        <dbReference type="ARBA" id="ARBA00005062"/>
    </source>
</evidence>
<dbReference type="InterPro" id="IPR019811">
    <property type="entry name" value="HDH_CS"/>
</dbReference>
<evidence type="ECO:0000256" key="6">
    <source>
        <dbReference type="ARBA" id="ARBA00022605"/>
    </source>
</evidence>
<comment type="pathway">
    <text evidence="1">Amino-acid biosynthesis; L-threonine biosynthesis; L-threonine from L-aspartate: step 3/5.</text>
</comment>
<dbReference type="PROSITE" id="PS01042">
    <property type="entry name" value="HOMOSER_DHGENASE"/>
    <property type="match status" value="1"/>
</dbReference>
<evidence type="ECO:0000256" key="7">
    <source>
        <dbReference type="ARBA" id="ARBA00022697"/>
    </source>
</evidence>
<dbReference type="Gene3D" id="3.30.360.10">
    <property type="entry name" value="Dihydrodipicolinate Reductase, domain 2"/>
    <property type="match status" value="1"/>
</dbReference>
<dbReference type="InterPro" id="IPR001342">
    <property type="entry name" value="HDH_cat"/>
</dbReference>
<keyword evidence="6" id="KW-0028">Amino-acid biosynthesis</keyword>
<evidence type="ECO:0000256" key="1">
    <source>
        <dbReference type="ARBA" id="ARBA00005056"/>
    </source>
</evidence>
<evidence type="ECO:0000256" key="4">
    <source>
        <dbReference type="ARBA" id="ARBA00013213"/>
    </source>
</evidence>
<sequence>ALRQRSGQEVELVRIVDLFPQQSAERHGLPRELYAGAGPELTLEEAEAATQEILSDPGIDVVVETVGGSGDAVLGIARAVLEHGKHLVTANKALLAMRGEELLKLADKQGRGLGFEAAVCGAIPIIKGLNECLTGDEVLSISGIMNGTSNYILSKMASEGQSFDAALKDAQDKGYAEADPTLDIDGGDAGHKLTILMRLVFGVDLVFEDLPRKGIDTITEGEVAFAHEMDGVIKLIC</sequence>
<dbReference type="GO" id="GO:0009086">
    <property type="term" value="P:methionine biosynthetic process"/>
    <property type="evidence" value="ECO:0007669"/>
    <property type="project" value="UniProtKB-KW"/>
</dbReference>
<feature type="domain" description="Aspartate/homoserine dehydrogenase NAD-binding" evidence="11">
    <location>
        <begin position="37"/>
        <end position="113"/>
    </location>
</feature>
<dbReference type="GO" id="GO:0050661">
    <property type="term" value="F:NADP binding"/>
    <property type="evidence" value="ECO:0007669"/>
    <property type="project" value="InterPro"/>
</dbReference>
<dbReference type="Gene3D" id="3.40.50.720">
    <property type="entry name" value="NAD(P)-binding Rossmann-like Domain"/>
    <property type="match status" value="1"/>
</dbReference>
<protein>
    <recommendedName>
        <fullName evidence="5">Homoserine dehydrogenase</fullName>
        <ecNumber evidence="4">1.1.1.3</ecNumber>
    </recommendedName>
</protein>
<comment type="pathway">
    <text evidence="2">Amino-acid biosynthesis; L-methionine biosynthesis via de novo pathway; L-homoserine from L-aspartate: step 3/3.</text>
</comment>
<dbReference type="Pfam" id="PF00742">
    <property type="entry name" value="Homoserine_dh"/>
    <property type="match status" value="1"/>
</dbReference>
<gene>
    <name evidence="12" type="ORF">METZ01_LOCUS493048</name>
</gene>